<keyword evidence="7" id="KW-0067">ATP-binding</keyword>
<dbReference type="CDD" id="cd00483">
    <property type="entry name" value="HPPK"/>
    <property type="match status" value="1"/>
</dbReference>
<evidence type="ECO:0000256" key="3">
    <source>
        <dbReference type="ARBA" id="ARBA00013253"/>
    </source>
</evidence>
<evidence type="ECO:0000256" key="4">
    <source>
        <dbReference type="ARBA" id="ARBA00022679"/>
    </source>
</evidence>
<dbReference type="GO" id="GO:0005524">
    <property type="term" value="F:ATP binding"/>
    <property type="evidence" value="ECO:0007669"/>
    <property type="project" value="UniProtKB-KW"/>
</dbReference>
<dbReference type="EC" id="2.7.6.3" evidence="3"/>
<comment type="catalytic activity">
    <reaction evidence="1">
        <text>6-hydroxymethyl-7,8-dihydropterin + ATP = (7,8-dihydropterin-6-yl)methyl diphosphate + AMP + H(+)</text>
        <dbReference type="Rhea" id="RHEA:11412"/>
        <dbReference type="ChEBI" id="CHEBI:15378"/>
        <dbReference type="ChEBI" id="CHEBI:30616"/>
        <dbReference type="ChEBI" id="CHEBI:44841"/>
        <dbReference type="ChEBI" id="CHEBI:72950"/>
        <dbReference type="ChEBI" id="CHEBI:456215"/>
        <dbReference type="EC" id="2.7.6.3"/>
    </reaction>
</comment>
<dbReference type="SUPFAM" id="SSF55083">
    <property type="entry name" value="6-hydroxymethyl-7,8-dihydropterin pyrophosphokinase, HPPK"/>
    <property type="match status" value="1"/>
</dbReference>
<dbReference type="Pfam" id="PF01288">
    <property type="entry name" value="HPPK"/>
    <property type="match status" value="1"/>
</dbReference>
<dbReference type="PROSITE" id="PS00794">
    <property type="entry name" value="HPPK"/>
    <property type="match status" value="1"/>
</dbReference>
<name>A0A1M6PGS6_9FIRM</name>
<evidence type="ECO:0000256" key="8">
    <source>
        <dbReference type="ARBA" id="ARBA00022909"/>
    </source>
</evidence>
<dbReference type="EMBL" id="FRAE01000031">
    <property type="protein sequence ID" value="SHK07151.1"/>
    <property type="molecule type" value="Genomic_DNA"/>
</dbReference>
<evidence type="ECO:0000259" key="9">
    <source>
        <dbReference type="PROSITE" id="PS00794"/>
    </source>
</evidence>
<dbReference type="STRING" id="1123349.SAMN02744037_01559"/>
<keyword evidence="5" id="KW-0547">Nucleotide-binding</keyword>
<gene>
    <name evidence="10" type="ORF">SAMN02744037_01559</name>
</gene>
<keyword evidence="4" id="KW-0808">Transferase</keyword>
<dbReference type="InterPro" id="IPR000550">
    <property type="entry name" value="Hppk"/>
</dbReference>
<organism evidence="10 11">
    <name type="scientific">Tepidibacter formicigenes DSM 15518</name>
    <dbReference type="NCBI Taxonomy" id="1123349"/>
    <lineage>
        <taxon>Bacteria</taxon>
        <taxon>Bacillati</taxon>
        <taxon>Bacillota</taxon>
        <taxon>Clostridia</taxon>
        <taxon>Peptostreptococcales</taxon>
        <taxon>Peptostreptococcaceae</taxon>
        <taxon>Tepidibacter</taxon>
    </lineage>
</organism>
<dbReference type="AlphaFoldDB" id="A0A1M6PGS6"/>
<dbReference type="Proteomes" id="UP000242497">
    <property type="component" value="Unassembled WGS sequence"/>
</dbReference>
<dbReference type="GO" id="GO:0046654">
    <property type="term" value="P:tetrahydrofolate biosynthetic process"/>
    <property type="evidence" value="ECO:0007669"/>
    <property type="project" value="UniProtKB-UniPathway"/>
</dbReference>
<dbReference type="OrthoDB" id="9808041at2"/>
<feature type="domain" description="7,8-dihydro-6-hydroxymethylpterin-pyrophosphokinase" evidence="9">
    <location>
        <begin position="88"/>
        <end position="99"/>
    </location>
</feature>
<keyword evidence="8" id="KW-0289">Folate biosynthesis</keyword>
<comment type="pathway">
    <text evidence="2">Cofactor biosynthesis; tetrahydrofolate biosynthesis; 2-amino-4-hydroxy-6-hydroxymethyl-7,8-dihydropteridine diphosphate from 7,8-dihydroneopterin triphosphate: step 4/4.</text>
</comment>
<protein>
    <recommendedName>
        <fullName evidence="3">2-amino-4-hydroxy-6-hydroxymethyldihydropteridine diphosphokinase</fullName>
        <ecNumber evidence="3">2.7.6.3</ecNumber>
    </recommendedName>
</protein>
<sequence>MSNVYLSLGTNMGDREKYLKDAIDLINNFEDTKIVKISKVYETKPWGYTNQKNFLNLCLKINTNLSPHNLLKKCQEAERFLKRERIIRWGPRTIDVDILIYDDIICNDENLTLPHPRIQERAFVLVPLMDLDEDLIIKGKKIKDWLELVDVEDVKEYIGDE</sequence>
<proteinExistence type="predicted"/>
<dbReference type="GO" id="GO:0016301">
    <property type="term" value="F:kinase activity"/>
    <property type="evidence" value="ECO:0007669"/>
    <property type="project" value="UniProtKB-KW"/>
</dbReference>
<evidence type="ECO:0000256" key="2">
    <source>
        <dbReference type="ARBA" id="ARBA00005051"/>
    </source>
</evidence>
<dbReference type="RefSeq" id="WP_072888841.1">
    <property type="nucleotide sequence ID" value="NZ_FRAE01000031.1"/>
</dbReference>
<keyword evidence="11" id="KW-1185">Reference proteome</keyword>
<dbReference type="UniPathway" id="UPA00077">
    <property type="reaction ID" value="UER00155"/>
</dbReference>
<dbReference type="NCBIfam" id="TIGR01498">
    <property type="entry name" value="folK"/>
    <property type="match status" value="1"/>
</dbReference>
<evidence type="ECO:0000313" key="11">
    <source>
        <dbReference type="Proteomes" id="UP000242497"/>
    </source>
</evidence>
<evidence type="ECO:0000256" key="6">
    <source>
        <dbReference type="ARBA" id="ARBA00022777"/>
    </source>
</evidence>
<reference evidence="11" key="1">
    <citation type="submission" date="2016-11" db="EMBL/GenBank/DDBJ databases">
        <authorList>
            <person name="Varghese N."/>
            <person name="Submissions S."/>
        </authorList>
    </citation>
    <scope>NUCLEOTIDE SEQUENCE [LARGE SCALE GENOMIC DNA]</scope>
    <source>
        <strain evidence="11">DSM 15518</strain>
    </source>
</reference>
<accession>A0A1M6PGS6</accession>
<evidence type="ECO:0000256" key="5">
    <source>
        <dbReference type="ARBA" id="ARBA00022741"/>
    </source>
</evidence>
<dbReference type="Gene3D" id="3.30.70.560">
    <property type="entry name" value="7,8-Dihydro-6-hydroxymethylpterin-pyrophosphokinase HPPK"/>
    <property type="match status" value="1"/>
</dbReference>
<keyword evidence="6 10" id="KW-0418">Kinase</keyword>
<evidence type="ECO:0000256" key="1">
    <source>
        <dbReference type="ARBA" id="ARBA00000198"/>
    </source>
</evidence>
<dbReference type="GO" id="GO:0046656">
    <property type="term" value="P:folic acid biosynthetic process"/>
    <property type="evidence" value="ECO:0007669"/>
    <property type="project" value="UniProtKB-KW"/>
</dbReference>
<dbReference type="GO" id="GO:0003848">
    <property type="term" value="F:2-amino-4-hydroxy-6-hydroxymethyldihydropteridine diphosphokinase activity"/>
    <property type="evidence" value="ECO:0007669"/>
    <property type="project" value="UniProtKB-EC"/>
</dbReference>
<dbReference type="InterPro" id="IPR035907">
    <property type="entry name" value="Hppk_sf"/>
</dbReference>
<evidence type="ECO:0000313" key="10">
    <source>
        <dbReference type="EMBL" id="SHK07151.1"/>
    </source>
</evidence>
<dbReference type="PANTHER" id="PTHR43071">
    <property type="entry name" value="2-AMINO-4-HYDROXY-6-HYDROXYMETHYLDIHYDROPTERIDINE PYROPHOSPHOKINASE"/>
    <property type="match status" value="1"/>
</dbReference>
<evidence type="ECO:0000256" key="7">
    <source>
        <dbReference type="ARBA" id="ARBA00022840"/>
    </source>
</evidence>
<dbReference type="PANTHER" id="PTHR43071:SF1">
    <property type="entry name" value="2-AMINO-4-HYDROXY-6-HYDROXYMETHYLDIHYDROPTERIDINE PYROPHOSPHOKINASE"/>
    <property type="match status" value="1"/>
</dbReference>